<dbReference type="RefSeq" id="WP_052256491.1">
    <property type="nucleotide sequence ID" value="NZ_FNFY01000001.1"/>
</dbReference>
<comment type="subcellular location">
    <subcellularLocation>
        <location evidence="1">Cell membrane</location>
        <topology evidence="1">Single-pass membrane protein</topology>
    </subcellularLocation>
</comment>
<accession>A0A1G9AKM4</accession>
<gene>
    <name evidence="11" type="ORF">SAMN05216216_101281</name>
</gene>
<keyword evidence="12" id="KW-1185">Reference proteome</keyword>
<keyword evidence="5 10" id="KW-0812">Transmembrane</keyword>
<dbReference type="GO" id="GO:0015031">
    <property type="term" value="P:protein transport"/>
    <property type="evidence" value="ECO:0007669"/>
    <property type="project" value="UniProtKB-KW"/>
</dbReference>
<name>A0A1G9AKM4_9BACL</name>
<sequence length="86" mass="9921">MEFLMPLLPFIAIILVMYFLMIRPAQKKQKQVQEMQAGLQKGDDVITIGGVHGRVESFDQKHMYILTDDQGTVLKFERVALKEVVR</sequence>
<evidence type="ECO:0000256" key="7">
    <source>
        <dbReference type="ARBA" id="ARBA00022989"/>
    </source>
</evidence>
<dbReference type="Proteomes" id="UP000199008">
    <property type="component" value="Unassembled WGS sequence"/>
</dbReference>
<keyword evidence="4" id="KW-1003">Cell membrane</keyword>
<keyword evidence="8" id="KW-0811">Translocation</keyword>
<dbReference type="InterPro" id="IPR003849">
    <property type="entry name" value="Preprotein_translocase_YajC"/>
</dbReference>
<evidence type="ECO:0000256" key="10">
    <source>
        <dbReference type="SAM" id="Phobius"/>
    </source>
</evidence>
<proteinExistence type="inferred from homology"/>
<dbReference type="NCBIfam" id="TIGR00739">
    <property type="entry name" value="yajC"/>
    <property type="match status" value="1"/>
</dbReference>
<protein>
    <submittedName>
        <fullName evidence="11">Protein translocase subunit yajC</fullName>
    </submittedName>
</protein>
<organism evidence="11 12">
    <name type="scientific">Lacicoccus qingdaonensis</name>
    <dbReference type="NCBI Taxonomy" id="576118"/>
    <lineage>
        <taxon>Bacteria</taxon>
        <taxon>Bacillati</taxon>
        <taxon>Bacillota</taxon>
        <taxon>Bacilli</taxon>
        <taxon>Bacillales</taxon>
        <taxon>Salinicoccaceae</taxon>
        <taxon>Lacicoccus</taxon>
    </lineage>
</organism>
<dbReference type="PRINTS" id="PR01853">
    <property type="entry name" value="YAJCTRNLCASE"/>
</dbReference>
<keyword evidence="7 10" id="KW-1133">Transmembrane helix</keyword>
<dbReference type="PANTHER" id="PTHR33909">
    <property type="entry name" value="SEC TRANSLOCON ACCESSORY COMPLEX SUBUNIT YAJC"/>
    <property type="match status" value="1"/>
</dbReference>
<reference evidence="12" key="1">
    <citation type="submission" date="2016-10" db="EMBL/GenBank/DDBJ databases">
        <authorList>
            <person name="Varghese N."/>
            <person name="Submissions S."/>
        </authorList>
    </citation>
    <scope>NUCLEOTIDE SEQUENCE [LARGE SCALE GENOMIC DNA]</scope>
    <source>
        <strain evidence="12">CGMCC 1.8895</strain>
    </source>
</reference>
<dbReference type="Pfam" id="PF02699">
    <property type="entry name" value="YajC"/>
    <property type="match status" value="1"/>
</dbReference>
<evidence type="ECO:0000256" key="9">
    <source>
        <dbReference type="ARBA" id="ARBA00023136"/>
    </source>
</evidence>
<dbReference type="PANTHER" id="PTHR33909:SF1">
    <property type="entry name" value="SEC TRANSLOCON ACCESSORY COMPLEX SUBUNIT YAJC"/>
    <property type="match status" value="1"/>
</dbReference>
<evidence type="ECO:0000313" key="11">
    <source>
        <dbReference type="EMBL" id="SDK27075.1"/>
    </source>
</evidence>
<dbReference type="EMBL" id="FNFY01000001">
    <property type="protein sequence ID" value="SDK27075.1"/>
    <property type="molecule type" value="Genomic_DNA"/>
</dbReference>
<evidence type="ECO:0000256" key="3">
    <source>
        <dbReference type="ARBA" id="ARBA00022448"/>
    </source>
</evidence>
<evidence type="ECO:0000256" key="2">
    <source>
        <dbReference type="ARBA" id="ARBA00006742"/>
    </source>
</evidence>
<keyword evidence="9 10" id="KW-0472">Membrane</keyword>
<evidence type="ECO:0000256" key="4">
    <source>
        <dbReference type="ARBA" id="ARBA00022475"/>
    </source>
</evidence>
<evidence type="ECO:0000256" key="8">
    <source>
        <dbReference type="ARBA" id="ARBA00023010"/>
    </source>
</evidence>
<evidence type="ECO:0000256" key="5">
    <source>
        <dbReference type="ARBA" id="ARBA00022692"/>
    </source>
</evidence>
<evidence type="ECO:0000313" key="12">
    <source>
        <dbReference type="Proteomes" id="UP000199008"/>
    </source>
</evidence>
<comment type="similarity">
    <text evidence="2">Belongs to the YajC family.</text>
</comment>
<evidence type="ECO:0000256" key="6">
    <source>
        <dbReference type="ARBA" id="ARBA00022927"/>
    </source>
</evidence>
<dbReference type="SMART" id="SM01323">
    <property type="entry name" value="YajC"/>
    <property type="match status" value="1"/>
</dbReference>
<dbReference type="GO" id="GO:0005886">
    <property type="term" value="C:plasma membrane"/>
    <property type="evidence" value="ECO:0007669"/>
    <property type="project" value="UniProtKB-SubCell"/>
</dbReference>
<keyword evidence="3" id="KW-0813">Transport</keyword>
<keyword evidence="6" id="KW-0653">Protein transport</keyword>
<dbReference type="OrthoDB" id="9800132at2"/>
<evidence type="ECO:0000256" key="1">
    <source>
        <dbReference type="ARBA" id="ARBA00004162"/>
    </source>
</evidence>
<feature type="transmembrane region" description="Helical" evidence="10">
    <location>
        <begin position="6"/>
        <end position="25"/>
    </location>
</feature>
<dbReference type="AlphaFoldDB" id="A0A1G9AKM4"/>
<dbReference type="STRING" id="576118.SAMN05216216_101281"/>